<evidence type="ECO:0000313" key="2">
    <source>
        <dbReference type="EMBL" id="JAP96290.1"/>
    </source>
</evidence>
<dbReference type="PROSITE" id="PS51294">
    <property type="entry name" value="HTH_MYB"/>
    <property type="match status" value="1"/>
</dbReference>
<dbReference type="CDD" id="cd00167">
    <property type="entry name" value="SANT"/>
    <property type="match status" value="1"/>
</dbReference>
<accession>A0A146KHS4</accession>
<dbReference type="Pfam" id="PF00249">
    <property type="entry name" value="Myb_DNA-binding"/>
    <property type="match status" value="1"/>
</dbReference>
<dbReference type="EMBL" id="GDID01000316">
    <property type="protein sequence ID" value="JAP96290.1"/>
    <property type="molecule type" value="Transcribed_RNA"/>
</dbReference>
<dbReference type="Gene3D" id="1.10.10.60">
    <property type="entry name" value="Homeodomain-like"/>
    <property type="match status" value="1"/>
</dbReference>
<feature type="domain" description="HTH myb-type" evidence="1">
    <location>
        <begin position="1"/>
        <end position="52"/>
    </location>
</feature>
<dbReference type="SMART" id="SM00717">
    <property type="entry name" value="SANT"/>
    <property type="match status" value="1"/>
</dbReference>
<organism evidence="2">
    <name type="scientific">Trepomonas sp. PC1</name>
    <dbReference type="NCBI Taxonomy" id="1076344"/>
    <lineage>
        <taxon>Eukaryota</taxon>
        <taxon>Metamonada</taxon>
        <taxon>Diplomonadida</taxon>
        <taxon>Hexamitidae</taxon>
        <taxon>Hexamitinae</taxon>
        <taxon>Trepomonas</taxon>
    </lineage>
</organism>
<proteinExistence type="predicted"/>
<name>A0A146KHS4_9EUKA</name>
<evidence type="ECO:0000259" key="1">
    <source>
        <dbReference type="PROSITE" id="PS51294"/>
    </source>
</evidence>
<dbReference type="InterPro" id="IPR001005">
    <property type="entry name" value="SANT/Myb"/>
</dbReference>
<feature type="non-terminal residue" evidence="2">
    <location>
        <position position="1"/>
    </location>
</feature>
<dbReference type="InterPro" id="IPR009057">
    <property type="entry name" value="Homeodomain-like_sf"/>
</dbReference>
<dbReference type="InterPro" id="IPR017930">
    <property type="entry name" value="Myb_dom"/>
</dbReference>
<gene>
    <name evidence="2" type="ORF">TPC1_10426</name>
</gene>
<sequence length="83" mass="10029">RKQKSWTVDEKAAFFECYKVYGKKFKLYMSHLPGRTENQIKCYYHNFVKKMTLQLQKENEEMIAFLEQRINAVQSSLKKNSQK</sequence>
<protein>
    <recommendedName>
        <fullName evidence="1">HTH myb-type domain-containing protein</fullName>
    </recommendedName>
</protein>
<dbReference type="SUPFAM" id="SSF46689">
    <property type="entry name" value="Homeodomain-like"/>
    <property type="match status" value="1"/>
</dbReference>
<dbReference type="AlphaFoldDB" id="A0A146KHS4"/>
<reference evidence="2" key="1">
    <citation type="submission" date="2015-07" db="EMBL/GenBank/DDBJ databases">
        <title>Adaptation to a free-living lifestyle via gene acquisitions in the diplomonad Trepomonas sp. PC1.</title>
        <authorList>
            <person name="Xu F."/>
            <person name="Jerlstrom-Hultqvist J."/>
            <person name="Kolisko M."/>
            <person name="Simpson A.G.B."/>
            <person name="Roger A.J."/>
            <person name="Svard S.G."/>
            <person name="Andersson J.O."/>
        </authorList>
    </citation>
    <scope>NUCLEOTIDE SEQUENCE</scope>
    <source>
        <strain evidence="2">PC1</strain>
    </source>
</reference>